<evidence type="ECO:0000256" key="2">
    <source>
        <dbReference type="SAM" id="Phobius"/>
    </source>
</evidence>
<name>A0ABR3F7T7_9AGAR</name>
<organism evidence="3 4">
    <name type="scientific">Marasmius crinis-equi</name>
    <dbReference type="NCBI Taxonomy" id="585013"/>
    <lineage>
        <taxon>Eukaryota</taxon>
        <taxon>Fungi</taxon>
        <taxon>Dikarya</taxon>
        <taxon>Basidiomycota</taxon>
        <taxon>Agaricomycotina</taxon>
        <taxon>Agaricomycetes</taxon>
        <taxon>Agaricomycetidae</taxon>
        <taxon>Agaricales</taxon>
        <taxon>Marasmiineae</taxon>
        <taxon>Marasmiaceae</taxon>
        <taxon>Marasmius</taxon>
    </lineage>
</organism>
<feature type="transmembrane region" description="Helical" evidence="2">
    <location>
        <begin position="171"/>
        <end position="191"/>
    </location>
</feature>
<evidence type="ECO:0000313" key="3">
    <source>
        <dbReference type="EMBL" id="KAL0571338.1"/>
    </source>
</evidence>
<evidence type="ECO:0000256" key="1">
    <source>
        <dbReference type="SAM" id="MobiDB-lite"/>
    </source>
</evidence>
<feature type="region of interest" description="Disordered" evidence="1">
    <location>
        <begin position="24"/>
        <end position="44"/>
    </location>
</feature>
<feature type="compositionally biased region" description="Polar residues" evidence="1">
    <location>
        <begin position="28"/>
        <end position="43"/>
    </location>
</feature>
<keyword evidence="2" id="KW-0472">Membrane</keyword>
<comment type="caution">
    <text evidence="3">The sequence shown here is derived from an EMBL/GenBank/DDBJ whole genome shotgun (WGS) entry which is preliminary data.</text>
</comment>
<feature type="transmembrane region" description="Helical" evidence="2">
    <location>
        <begin position="113"/>
        <end position="133"/>
    </location>
</feature>
<protein>
    <submittedName>
        <fullName evidence="3">Uncharacterized protein</fullName>
    </submittedName>
</protein>
<evidence type="ECO:0000313" key="4">
    <source>
        <dbReference type="Proteomes" id="UP001465976"/>
    </source>
</evidence>
<gene>
    <name evidence="3" type="ORF">V5O48_010620</name>
</gene>
<keyword evidence="2" id="KW-0812">Transmembrane</keyword>
<sequence>MNKLVKARKSPVPMSRTMQEALAVRPTEQLQHTQSQPSQSTGEASKWLSFYPRSRSEQYWAVRALSAETLLTAKTEHHTEIRDLTRTQDERRTNDLTALARAHDERIAKMEKLILLLIGALMLFSAALFFVYVTSAPSNPRHDPRSRSFTHFTIPVLSPFASVVEHETSAIGARTIAAVSAVLATLVYFMFRHWIAQNARRPR</sequence>
<keyword evidence="4" id="KW-1185">Reference proteome</keyword>
<proteinExistence type="predicted"/>
<dbReference type="EMBL" id="JBAHYK010000784">
    <property type="protein sequence ID" value="KAL0571338.1"/>
    <property type="molecule type" value="Genomic_DNA"/>
</dbReference>
<dbReference type="Proteomes" id="UP001465976">
    <property type="component" value="Unassembled WGS sequence"/>
</dbReference>
<accession>A0ABR3F7T7</accession>
<reference evidence="3 4" key="1">
    <citation type="submission" date="2024-02" db="EMBL/GenBank/DDBJ databases">
        <title>A draft genome for the cacao thread blight pathogen Marasmius crinis-equi.</title>
        <authorList>
            <person name="Cohen S.P."/>
            <person name="Baruah I.K."/>
            <person name="Amoako-Attah I."/>
            <person name="Bukari Y."/>
            <person name="Meinhardt L.W."/>
            <person name="Bailey B.A."/>
        </authorList>
    </citation>
    <scope>NUCLEOTIDE SEQUENCE [LARGE SCALE GENOMIC DNA]</scope>
    <source>
        <strain evidence="3 4">GH-76</strain>
    </source>
</reference>
<keyword evidence="2" id="KW-1133">Transmembrane helix</keyword>